<gene>
    <name evidence="1" type="ORF">N7449_006713</name>
</gene>
<evidence type="ECO:0000313" key="1">
    <source>
        <dbReference type="EMBL" id="KAJ5196234.1"/>
    </source>
</evidence>
<dbReference type="Proteomes" id="UP001150942">
    <property type="component" value="Unassembled WGS sequence"/>
</dbReference>
<reference evidence="1" key="1">
    <citation type="submission" date="2022-11" db="EMBL/GenBank/DDBJ databases">
        <authorList>
            <person name="Petersen C."/>
        </authorList>
    </citation>
    <scope>NUCLEOTIDE SEQUENCE</scope>
    <source>
        <strain evidence="1">IBT 20477</strain>
    </source>
</reference>
<sequence length="85" mass="9422">MSTDTGFWPNAMFYPQKYLSDIAVCVIAYACTSRVIAFTRLHGSCVSCIWAIMDIHIGSQHVVATISPCRLVLFLPSLARQSIKV</sequence>
<dbReference type="AlphaFoldDB" id="A0A9W9JH07"/>
<proteinExistence type="predicted"/>
<name>A0A9W9JH07_9EURO</name>
<protein>
    <submittedName>
        <fullName evidence="1">Uncharacterized protein</fullName>
    </submittedName>
</protein>
<evidence type="ECO:0000313" key="2">
    <source>
        <dbReference type="Proteomes" id="UP001150942"/>
    </source>
</evidence>
<comment type="caution">
    <text evidence="1">The sequence shown here is derived from an EMBL/GenBank/DDBJ whole genome shotgun (WGS) entry which is preliminary data.</text>
</comment>
<organism evidence="1 2">
    <name type="scientific">Penicillium cf. viridicatum</name>
    <dbReference type="NCBI Taxonomy" id="2972119"/>
    <lineage>
        <taxon>Eukaryota</taxon>
        <taxon>Fungi</taxon>
        <taxon>Dikarya</taxon>
        <taxon>Ascomycota</taxon>
        <taxon>Pezizomycotina</taxon>
        <taxon>Eurotiomycetes</taxon>
        <taxon>Eurotiomycetidae</taxon>
        <taxon>Eurotiales</taxon>
        <taxon>Aspergillaceae</taxon>
        <taxon>Penicillium</taxon>
    </lineage>
</organism>
<accession>A0A9W9JH07</accession>
<reference evidence="1" key="2">
    <citation type="journal article" date="2023" name="IMA Fungus">
        <title>Comparative genomic study of the Penicillium genus elucidates a diverse pangenome and 15 lateral gene transfer events.</title>
        <authorList>
            <person name="Petersen C."/>
            <person name="Sorensen T."/>
            <person name="Nielsen M.R."/>
            <person name="Sondergaard T.E."/>
            <person name="Sorensen J.L."/>
            <person name="Fitzpatrick D.A."/>
            <person name="Frisvad J.C."/>
            <person name="Nielsen K.L."/>
        </authorList>
    </citation>
    <scope>NUCLEOTIDE SEQUENCE</scope>
    <source>
        <strain evidence="1">IBT 20477</strain>
    </source>
</reference>
<keyword evidence="2" id="KW-1185">Reference proteome</keyword>
<dbReference type="EMBL" id="JAPQKQ010000005">
    <property type="protein sequence ID" value="KAJ5196234.1"/>
    <property type="molecule type" value="Genomic_DNA"/>
</dbReference>
<dbReference type="OrthoDB" id="10278606at2759"/>